<reference evidence="3 4" key="1">
    <citation type="journal article" date="2019" name="Mol. Ecol. Resour.">
        <title>Chromosome-level genome assembly of Triplophysa tibetana, a fish adapted to the harsh high-altitude environment of the Tibetan Plateau.</title>
        <authorList>
            <person name="Yang X."/>
            <person name="Liu H."/>
            <person name="Ma Z."/>
            <person name="Zou Y."/>
            <person name="Zou M."/>
            <person name="Mao Y."/>
            <person name="Li X."/>
            <person name="Wang H."/>
            <person name="Chen T."/>
            <person name="Wang W."/>
            <person name="Yang R."/>
        </authorList>
    </citation>
    <scope>NUCLEOTIDE SEQUENCE [LARGE SCALE GENOMIC DNA]</scope>
    <source>
        <strain evidence="3">TTIB1903HZAU</strain>
        <tissue evidence="3">Muscle</tissue>
    </source>
</reference>
<dbReference type="AlphaFoldDB" id="A0A5A9PQ46"/>
<accession>A0A5A9PQ46</accession>
<dbReference type="Proteomes" id="UP000324632">
    <property type="component" value="Chromosome 3"/>
</dbReference>
<gene>
    <name evidence="3" type="ORF">E1301_Tti015353</name>
</gene>
<dbReference type="Pfam" id="PF01390">
    <property type="entry name" value="SEA"/>
    <property type="match status" value="1"/>
</dbReference>
<dbReference type="Gene3D" id="3.30.70.960">
    <property type="entry name" value="SEA domain"/>
    <property type="match status" value="1"/>
</dbReference>
<sequence>MDSVLPSDNDIKNTFNNATNTTFIITRVEVIPTGTPTTHKPTTKHQTTKRPTTKTTMRPPTTTTTTRPQTTKTTTRPFTTTTTTRSPTTETTIRPTTTKTTTRPFTTTTTTRSPTTKTTIRPTTTTTTTTRPTTTTTRRPATRRPATTTTRRPATTTTTAVPIRPPPSVTIDMIITITFFPALGDPKSEDFKILAGKVQSECDKVYKQKYGLLFIRTIVIAFRGVARTREEQNVEAELELEFNKASSTPIPSSSEIVGTLREAASTPNFNLSIVPSSIGVVKALQTIPVSILTDGIFVVALSDSSSAAYRNRASMIKTGLEPFFTTDYPSAFSVLFITEFRNVSTKSVSRAAIKSFMSLTFAANSPLPSDNQIVNTIVRAANSTSLPFTIFTHSITVNGTAYSSGEASCKIGVLTALLLIAVAFLAGSDR</sequence>
<feature type="domain" description="SEA" evidence="2">
    <location>
        <begin position="159"/>
        <end position="285"/>
    </location>
</feature>
<dbReference type="InterPro" id="IPR036364">
    <property type="entry name" value="SEA_dom_sf"/>
</dbReference>
<dbReference type="InterPro" id="IPR000082">
    <property type="entry name" value="SEA_dom"/>
</dbReference>
<dbReference type="EMBL" id="SOYY01000003">
    <property type="protein sequence ID" value="KAA0723958.1"/>
    <property type="molecule type" value="Genomic_DNA"/>
</dbReference>
<comment type="caution">
    <text evidence="3">The sequence shown here is derived from an EMBL/GenBank/DDBJ whole genome shotgun (WGS) entry which is preliminary data.</text>
</comment>
<dbReference type="PROSITE" id="PS50024">
    <property type="entry name" value="SEA"/>
    <property type="match status" value="1"/>
</dbReference>
<keyword evidence="4" id="KW-1185">Reference proteome</keyword>
<name>A0A5A9PQ46_9TELE</name>
<evidence type="ECO:0000313" key="4">
    <source>
        <dbReference type="Proteomes" id="UP000324632"/>
    </source>
</evidence>
<evidence type="ECO:0000256" key="1">
    <source>
        <dbReference type="SAM" id="MobiDB-lite"/>
    </source>
</evidence>
<feature type="region of interest" description="Disordered" evidence="1">
    <location>
        <begin position="33"/>
        <end position="165"/>
    </location>
</feature>
<organism evidence="3 4">
    <name type="scientific">Triplophysa tibetana</name>
    <dbReference type="NCBI Taxonomy" id="1572043"/>
    <lineage>
        <taxon>Eukaryota</taxon>
        <taxon>Metazoa</taxon>
        <taxon>Chordata</taxon>
        <taxon>Craniata</taxon>
        <taxon>Vertebrata</taxon>
        <taxon>Euteleostomi</taxon>
        <taxon>Actinopterygii</taxon>
        <taxon>Neopterygii</taxon>
        <taxon>Teleostei</taxon>
        <taxon>Ostariophysi</taxon>
        <taxon>Cypriniformes</taxon>
        <taxon>Nemacheilidae</taxon>
        <taxon>Triplophysa</taxon>
    </lineage>
</organism>
<protein>
    <recommendedName>
        <fullName evidence="2">SEA domain-containing protein</fullName>
    </recommendedName>
</protein>
<feature type="compositionally biased region" description="Basic residues" evidence="1">
    <location>
        <begin position="41"/>
        <end position="52"/>
    </location>
</feature>
<evidence type="ECO:0000259" key="2">
    <source>
        <dbReference type="PROSITE" id="PS50024"/>
    </source>
</evidence>
<proteinExistence type="predicted"/>
<evidence type="ECO:0000313" key="3">
    <source>
        <dbReference type="EMBL" id="KAA0723958.1"/>
    </source>
</evidence>
<feature type="compositionally biased region" description="Low complexity" evidence="1">
    <location>
        <begin position="53"/>
        <end position="159"/>
    </location>
</feature>